<evidence type="ECO:0000256" key="8">
    <source>
        <dbReference type="ARBA" id="ARBA00022679"/>
    </source>
</evidence>
<feature type="compositionally biased region" description="Polar residues" evidence="16">
    <location>
        <begin position="1"/>
        <end position="12"/>
    </location>
</feature>
<evidence type="ECO:0000256" key="17">
    <source>
        <dbReference type="SAM" id="Phobius"/>
    </source>
</evidence>
<evidence type="ECO:0000256" key="12">
    <source>
        <dbReference type="ARBA" id="ARBA00022989"/>
    </source>
</evidence>
<organism evidence="20 21">
    <name type="scientific">Seminavis robusta</name>
    <dbReference type="NCBI Taxonomy" id="568900"/>
    <lineage>
        <taxon>Eukaryota</taxon>
        <taxon>Sar</taxon>
        <taxon>Stramenopiles</taxon>
        <taxon>Ochrophyta</taxon>
        <taxon>Bacillariophyta</taxon>
        <taxon>Bacillariophyceae</taxon>
        <taxon>Bacillariophycidae</taxon>
        <taxon>Naviculales</taxon>
        <taxon>Naviculaceae</taxon>
        <taxon>Seminavis</taxon>
    </lineage>
</organism>
<evidence type="ECO:0000256" key="13">
    <source>
        <dbReference type="ARBA" id="ARBA00023136"/>
    </source>
</evidence>
<keyword evidence="14" id="KW-0464">Manganese</keyword>
<evidence type="ECO:0000259" key="18">
    <source>
        <dbReference type="Pfam" id="PF02516"/>
    </source>
</evidence>
<dbReference type="Proteomes" id="UP001153069">
    <property type="component" value="Unassembled WGS sequence"/>
</dbReference>
<comment type="catalytic activity">
    <reaction evidence="15">
        <text>a di-trans,poly-cis-dolichyl diphosphooligosaccharide + L-asparaginyl-[protein] = N(4)-(oligosaccharide-(1-&gt;4)-N-acetyl-beta-D-glucosaminyl-(1-&gt;4)-N-acetyl-beta-D-glucosaminyl)-L-asparaginyl-[protein] + a di-trans,poly-cis-dolichyl diphosphate + H(+)</text>
        <dbReference type="Rhea" id="RHEA:22980"/>
        <dbReference type="Rhea" id="RHEA-COMP:12804"/>
        <dbReference type="Rhea" id="RHEA-COMP:12805"/>
        <dbReference type="Rhea" id="RHEA-COMP:19506"/>
        <dbReference type="Rhea" id="RHEA-COMP:19509"/>
        <dbReference type="ChEBI" id="CHEBI:15378"/>
        <dbReference type="ChEBI" id="CHEBI:50347"/>
        <dbReference type="ChEBI" id="CHEBI:57497"/>
        <dbReference type="ChEBI" id="CHEBI:57570"/>
        <dbReference type="ChEBI" id="CHEBI:132529"/>
        <dbReference type="EC" id="2.4.99.18"/>
    </reaction>
</comment>
<comment type="pathway">
    <text evidence="4">Protein modification; protein glycosylation.</text>
</comment>
<dbReference type="PANTHER" id="PTHR13872:SF1">
    <property type="entry name" value="DOLICHYL-DIPHOSPHOOLIGOSACCHARIDE--PROTEIN GLYCOSYLTRANSFERASE SUBUNIT STT3B"/>
    <property type="match status" value="1"/>
</dbReference>
<protein>
    <recommendedName>
        <fullName evidence="6">dolichyl-diphosphooligosaccharide--protein glycotransferase</fullName>
        <ecNumber evidence="6">2.4.99.18</ecNumber>
    </recommendedName>
</protein>
<keyword evidence="8" id="KW-0808">Transferase</keyword>
<feature type="region of interest" description="Disordered" evidence="16">
    <location>
        <begin position="542"/>
        <end position="580"/>
    </location>
</feature>
<dbReference type="InterPro" id="IPR003674">
    <property type="entry name" value="Oligo_trans_STT3"/>
</dbReference>
<feature type="transmembrane region" description="Helical" evidence="17">
    <location>
        <begin position="40"/>
        <end position="58"/>
    </location>
</feature>
<dbReference type="EC" id="2.4.99.18" evidence="6"/>
<dbReference type="Pfam" id="PF21436">
    <property type="entry name" value="STT3-PglB_core"/>
    <property type="match status" value="1"/>
</dbReference>
<dbReference type="Gene3D" id="1.25.40.20">
    <property type="entry name" value="Ankyrin repeat-containing domain"/>
    <property type="match status" value="1"/>
</dbReference>
<comment type="similarity">
    <text evidence="5">Belongs to the STT3 family.</text>
</comment>
<dbReference type="GO" id="GO:0016020">
    <property type="term" value="C:membrane"/>
    <property type="evidence" value="ECO:0007669"/>
    <property type="project" value="InterPro"/>
</dbReference>
<keyword evidence="9 17" id="KW-0812">Transmembrane</keyword>
<reference evidence="20" key="1">
    <citation type="submission" date="2020-06" db="EMBL/GenBank/DDBJ databases">
        <authorList>
            <consortium name="Plant Systems Biology data submission"/>
        </authorList>
    </citation>
    <scope>NUCLEOTIDE SEQUENCE</scope>
    <source>
        <strain evidence="20">D6</strain>
    </source>
</reference>
<dbReference type="InterPro" id="IPR048307">
    <property type="entry name" value="STT3_N"/>
</dbReference>
<feature type="transmembrane region" description="Helical" evidence="17">
    <location>
        <begin position="299"/>
        <end position="318"/>
    </location>
</feature>
<keyword evidence="21" id="KW-1185">Reference proteome</keyword>
<feature type="transmembrane region" description="Helical" evidence="17">
    <location>
        <begin position="277"/>
        <end position="293"/>
    </location>
</feature>
<evidence type="ECO:0000256" key="2">
    <source>
        <dbReference type="ARBA" id="ARBA00001946"/>
    </source>
</evidence>
<feature type="transmembrane region" description="Helical" evidence="17">
    <location>
        <begin position="496"/>
        <end position="515"/>
    </location>
</feature>
<evidence type="ECO:0000256" key="5">
    <source>
        <dbReference type="ARBA" id="ARBA00010810"/>
    </source>
</evidence>
<evidence type="ECO:0000256" key="4">
    <source>
        <dbReference type="ARBA" id="ARBA00004922"/>
    </source>
</evidence>
<keyword evidence="10" id="KW-0479">Metal-binding</keyword>
<keyword evidence="11" id="KW-0460">Magnesium</keyword>
<dbReference type="Gene3D" id="3.40.50.12610">
    <property type="match status" value="1"/>
</dbReference>
<dbReference type="OrthoDB" id="10261066at2759"/>
<evidence type="ECO:0000256" key="14">
    <source>
        <dbReference type="ARBA" id="ARBA00023211"/>
    </source>
</evidence>
<comment type="caution">
    <text evidence="20">The sequence shown here is derived from an EMBL/GenBank/DDBJ whole genome shotgun (WGS) entry which is preliminary data.</text>
</comment>
<comment type="cofactor">
    <cofactor evidence="1">
        <name>Mn(2+)</name>
        <dbReference type="ChEBI" id="CHEBI:29035"/>
    </cofactor>
</comment>
<dbReference type="FunFam" id="3.40.50.12610:FF:000003">
    <property type="entry name" value="Oligosaccharyl transferase-like protein"/>
    <property type="match status" value="1"/>
</dbReference>
<gene>
    <name evidence="20" type="ORF">SEMRO_813_G206210.1</name>
</gene>
<keyword evidence="7" id="KW-0328">Glycosyltransferase</keyword>
<dbReference type="InterPro" id="IPR048999">
    <property type="entry name" value="STT3-PglB_core"/>
</dbReference>
<dbReference type="SUPFAM" id="SSF48403">
    <property type="entry name" value="Ankyrin repeat"/>
    <property type="match status" value="1"/>
</dbReference>
<dbReference type="EMBL" id="CAICTM010000812">
    <property type="protein sequence ID" value="CAB9516886.1"/>
    <property type="molecule type" value="Genomic_DNA"/>
</dbReference>
<evidence type="ECO:0000256" key="6">
    <source>
        <dbReference type="ARBA" id="ARBA00012605"/>
    </source>
</evidence>
<dbReference type="GO" id="GO:0004579">
    <property type="term" value="F:dolichyl-diphosphooligosaccharide-protein glycotransferase activity"/>
    <property type="evidence" value="ECO:0007669"/>
    <property type="project" value="UniProtKB-EC"/>
</dbReference>
<dbReference type="GO" id="GO:0012505">
    <property type="term" value="C:endomembrane system"/>
    <property type="evidence" value="ECO:0007669"/>
    <property type="project" value="UniProtKB-SubCell"/>
</dbReference>
<proteinExistence type="inferred from homology"/>
<evidence type="ECO:0000256" key="1">
    <source>
        <dbReference type="ARBA" id="ARBA00001936"/>
    </source>
</evidence>
<dbReference type="PANTHER" id="PTHR13872">
    <property type="entry name" value="DOLICHYL-DIPHOSPHOOLIGOSACCHARIDE--PROTEIN GLYCOSYLTRANSFERASE SUBUNIT"/>
    <property type="match status" value="1"/>
</dbReference>
<evidence type="ECO:0000259" key="19">
    <source>
        <dbReference type="Pfam" id="PF21436"/>
    </source>
</evidence>
<evidence type="ECO:0000313" key="20">
    <source>
        <dbReference type="EMBL" id="CAB9516886.1"/>
    </source>
</evidence>
<keyword evidence="13 17" id="KW-0472">Membrane</keyword>
<sequence>MAPSTNDTSNGGANDDNAKTSNDDNAADESLSKTPSTLPLILYSLYFLAILQGFYYAVTMAYEIRLYAIKEYGRVIHEFDPYFNYRAAEYLWAHGWHAFSHWYDDMVWYPLGRPVGTTIYPGMQVTSVAIKQYILPDWSINDICCFVPAWFGSLATMGAAWLAYECTQDYTNTRVCLGQLAGIDWLYSKFVAPLLATLMNTLHRFTGSTLGLPHPYIRRPAPSMESALWTALIMSIVPAHLLRSVAGGYDNESVATTAMVVTFAAWTRTLRDKTHDWTTIAWGIITGICYFYMVAAWGGYVFVINLIGVHASILVLMGRFSGKVHKAYTSFYIVGTFLATRVPVVGMTPLKSLEQLGPFVAFVGIQLLEYCRRQQVKENLGMVDLWKLRIRVFSMVGAAAMVLIFFLAPTGYFGPFSSRIRGLFVKHTKTGNPLVDSVAEHQAASPSAYFQYLNDVVYIAPVGFGLVLVAFCNDSSSFLIVYGVAAYFFSHRMVRLILLTAPIASTLGGIALGHLQSWMVGSIFPETPNAAAMWAAIMGNETERVTPPPPTKTTTPPKKANAKKDKKKGGAANKAKDEATETAMEDAESVAALTAVATKRDPYVISAIRLAVSIYVITLIKPRLPAFYDTCDQMAQHISHPTIIQKARTKSGETVMVDDYRDAYFWLRDNTPQDARIMAWWDYGYQITGIANRTTIADGNTWNHEHIALLGKTLTSSEKEGHRVARHLADYILVWAGGGGDDLAKSPHLIRIANSVYRGLCSEPTCREFGYYSNGEPSERMGESMLYKLHSHRLKPGVEADPNRFKLVYHSKYGKVRIFKVLKVSKESKEWVKDNKKCDGGGWVCRGQYPPALQKILAQKKDFKQLEDFNVKGEDDSEYQKQYMENLMGSGGSRKAPEKKKEKKKDRPQRLTPEEIDMFNEAWENNELTSHMWELISQNRIDDFKELVKGNPAAAHVRSEDGRGPMWWAHEYKRTGIIEILRKLKVSEARTDENGKTPLDL</sequence>
<evidence type="ECO:0000256" key="9">
    <source>
        <dbReference type="ARBA" id="ARBA00022692"/>
    </source>
</evidence>
<evidence type="ECO:0000313" key="21">
    <source>
        <dbReference type="Proteomes" id="UP001153069"/>
    </source>
</evidence>
<feature type="region of interest" description="Disordered" evidence="16">
    <location>
        <begin position="886"/>
        <end position="910"/>
    </location>
</feature>
<keyword evidence="12 17" id="KW-1133">Transmembrane helix</keyword>
<dbReference type="GO" id="GO:0046872">
    <property type="term" value="F:metal ion binding"/>
    <property type="evidence" value="ECO:0007669"/>
    <property type="project" value="UniProtKB-KW"/>
</dbReference>
<comment type="cofactor">
    <cofactor evidence="2">
        <name>Mg(2+)</name>
        <dbReference type="ChEBI" id="CHEBI:18420"/>
    </cofactor>
</comment>
<evidence type="ECO:0000256" key="10">
    <source>
        <dbReference type="ARBA" id="ARBA00022723"/>
    </source>
</evidence>
<feature type="domain" description="Oligosaccharyl transferase STT3 N-terminal" evidence="18">
    <location>
        <begin position="207"/>
        <end position="500"/>
    </location>
</feature>
<feature type="region of interest" description="Disordered" evidence="16">
    <location>
        <begin position="1"/>
        <end position="32"/>
    </location>
</feature>
<feature type="compositionally biased region" description="Basic residues" evidence="16">
    <location>
        <begin position="560"/>
        <end position="569"/>
    </location>
</feature>
<dbReference type="InterPro" id="IPR036770">
    <property type="entry name" value="Ankyrin_rpt-contain_sf"/>
</dbReference>
<feature type="transmembrane region" description="Helical" evidence="17">
    <location>
        <begin position="456"/>
        <end position="489"/>
    </location>
</feature>
<comment type="subcellular location">
    <subcellularLocation>
        <location evidence="3">Endomembrane system</location>
        <topology evidence="3">Multi-pass membrane protein</topology>
    </subcellularLocation>
</comment>
<dbReference type="Pfam" id="PF02516">
    <property type="entry name" value="STT3"/>
    <property type="match status" value="2"/>
</dbReference>
<name>A0A9N8ECS8_9STRA</name>
<feature type="domain" description="STT3/PglB/AglB core" evidence="19">
    <location>
        <begin position="677"/>
        <end position="731"/>
    </location>
</feature>
<dbReference type="AlphaFoldDB" id="A0A9N8ECS8"/>
<evidence type="ECO:0000256" key="15">
    <source>
        <dbReference type="ARBA" id="ARBA00048829"/>
    </source>
</evidence>
<evidence type="ECO:0000256" key="3">
    <source>
        <dbReference type="ARBA" id="ARBA00004127"/>
    </source>
</evidence>
<evidence type="ECO:0000256" key="16">
    <source>
        <dbReference type="SAM" id="MobiDB-lite"/>
    </source>
</evidence>
<feature type="transmembrane region" description="Helical" evidence="17">
    <location>
        <begin position="392"/>
        <end position="413"/>
    </location>
</feature>
<accession>A0A9N8ECS8</accession>
<feature type="domain" description="Oligosaccharyl transferase STT3 N-terminal" evidence="18">
    <location>
        <begin position="55"/>
        <end position="170"/>
    </location>
</feature>
<evidence type="ECO:0000256" key="7">
    <source>
        <dbReference type="ARBA" id="ARBA00022676"/>
    </source>
</evidence>
<evidence type="ECO:0000256" key="11">
    <source>
        <dbReference type="ARBA" id="ARBA00022842"/>
    </source>
</evidence>